<evidence type="ECO:0000256" key="3">
    <source>
        <dbReference type="ARBA" id="ARBA00022833"/>
    </source>
</evidence>
<dbReference type="InterPro" id="IPR001279">
    <property type="entry name" value="Metallo-B-lactamas"/>
</dbReference>
<dbReference type="eggNOG" id="COG2015">
    <property type="taxonomic scope" value="Bacteria"/>
</dbReference>
<dbReference type="EMBL" id="CP000904">
    <property type="protein sequence ID" value="ABY46521.1"/>
    <property type="molecule type" value="Genomic_DNA"/>
</dbReference>
<dbReference type="InterPro" id="IPR052195">
    <property type="entry name" value="Bact_Alkyl/Aryl-Sulfatase"/>
</dbReference>
<dbReference type="Pfam" id="PF14864">
    <property type="entry name" value="Alkyl_sulf_C"/>
    <property type="match status" value="1"/>
</dbReference>
<gene>
    <name evidence="6" type="ordered locus">BcerKBAB4_5539</name>
</gene>
<dbReference type="RefSeq" id="WP_012259842.1">
    <property type="nucleotide sequence ID" value="NC_010180.1"/>
</dbReference>
<dbReference type="SUPFAM" id="SSF56281">
    <property type="entry name" value="Metallo-hydrolase/oxidoreductase"/>
    <property type="match status" value="1"/>
</dbReference>
<dbReference type="Gene3D" id="1.25.40.880">
    <property type="entry name" value="Alkyl sulfatase, dimerisation domain"/>
    <property type="match status" value="1"/>
</dbReference>
<dbReference type="InterPro" id="IPR036866">
    <property type="entry name" value="RibonucZ/Hydroxyglut_hydro"/>
</dbReference>
<keyword evidence="2" id="KW-0378">Hydrolase</keyword>
<organism evidence="6 7">
    <name type="scientific">Bacillus mycoides (strain KBAB4)</name>
    <name type="common">Bacillus weihenstephanensis</name>
    <dbReference type="NCBI Taxonomy" id="315730"/>
    <lineage>
        <taxon>Bacteria</taxon>
        <taxon>Bacillati</taxon>
        <taxon>Bacillota</taxon>
        <taxon>Bacilli</taxon>
        <taxon>Bacillales</taxon>
        <taxon>Bacillaceae</taxon>
        <taxon>Bacillus</taxon>
        <taxon>Bacillus cereus group</taxon>
    </lineage>
</organism>
<dbReference type="GO" id="GO:0046872">
    <property type="term" value="F:metal ion binding"/>
    <property type="evidence" value="ECO:0007669"/>
    <property type="project" value="UniProtKB-KW"/>
</dbReference>
<dbReference type="KEGG" id="bwe:BcerKBAB4_5539"/>
<protein>
    <submittedName>
        <fullName evidence="6">Beta-lactamase domain protein</fullName>
    </submittedName>
</protein>
<dbReference type="InterPro" id="IPR029229">
    <property type="entry name" value="Alkyl_sulf_C"/>
</dbReference>
<evidence type="ECO:0000256" key="2">
    <source>
        <dbReference type="ARBA" id="ARBA00022801"/>
    </source>
</evidence>
<accession>A9VV89</accession>
<reference evidence="6 7" key="1">
    <citation type="journal article" date="2008" name="Chem. Biol. Interact.">
        <title>Extending the Bacillus cereus group genomics to putative food-borne pathogens of different toxicity.</title>
        <authorList>
            <person name="Lapidus A."/>
            <person name="Goltsman E."/>
            <person name="Auger S."/>
            <person name="Galleron N."/>
            <person name="Segurens B."/>
            <person name="Dossat C."/>
            <person name="Land M.L."/>
            <person name="Broussolle V."/>
            <person name="Brillard J."/>
            <person name="Guinebretiere M.H."/>
            <person name="Sanchis V."/>
            <person name="Nguen-The C."/>
            <person name="Lereclus D."/>
            <person name="Richardson P."/>
            <person name="Wincker P."/>
            <person name="Weissenbach J."/>
            <person name="Ehrlich S.D."/>
            <person name="Sorokin A."/>
        </authorList>
    </citation>
    <scope>NUCLEOTIDE SEQUENCE [LARGE SCALE GENOMIC DNA]</scope>
    <source>
        <strain evidence="6 7">KBAB4</strain>
        <plasmid evidence="6 7">pBWB401</plasmid>
    </source>
</reference>
<dbReference type="CDD" id="cd07710">
    <property type="entry name" value="arylsulfatase_Sdsa1-like_MBL-fold"/>
    <property type="match status" value="1"/>
</dbReference>
<dbReference type="Gene3D" id="3.30.1050.10">
    <property type="entry name" value="SCP2 sterol-binding domain"/>
    <property type="match status" value="1"/>
</dbReference>
<evidence type="ECO:0000256" key="1">
    <source>
        <dbReference type="ARBA" id="ARBA00022723"/>
    </source>
</evidence>
<dbReference type="Pfam" id="PF00753">
    <property type="entry name" value="Lactamase_B"/>
    <property type="match status" value="1"/>
</dbReference>
<dbReference type="GO" id="GO:0018909">
    <property type="term" value="P:dodecyl sulfate metabolic process"/>
    <property type="evidence" value="ECO:0007669"/>
    <property type="project" value="InterPro"/>
</dbReference>
<evidence type="ECO:0000313" key="6">
    <source>
        <dbReference type="EMBL" id="ABY46521.1"/>
    </source>
</evidence>
<dbReference type="GO" id="GO:0046983">
    <property type="term" value="F:protein dimerization activity"/>
    <property type="evidence" value="ECO:0007669"/>
    <property type="project" value="InterPro"/>
</dbReference>
<geneLocation type="plasmid" evidence="6 7">
    <name>pBWB401</name>
</geneLocation>
<proteinExistence type="inferred from homology"/>
<dbReference type="InterPro" id="IPR036527">
    <property type="entry name" value="SCP2_sterol-bd_dom_sf"/>
</dbReference>
<evidence type="ECO:0000313" key="7">
    <source>
        <dbReference type="Proteomes" id="UP000002154"/>
    </source>
</evidence>
<dbReference type="Pfam" id="PF14863">
    <property type="entry name" value="Alkyl_sulf_dimr"/>
    <property type="match status" value="1"/>
</dbReference>
<dbReference type="Gene3D" id="3.60.15.30">
    <property type="entry name" value="Metallo-beta-lactamase domain"/>
    <property type="match status" value="1"/>
</dbReference>
<comment type="similarity">
    <text evidence="4">Belongs to the metallo-beta-lactamase superfamily. Type III sulfatase family.</text>
</comment>
<dbReference type="AlphaFoldDB" id="A9VV89"/>
<feature type="domain" description="Metallo-beta-lactamase" evidence="5">
    <location>
        <begin position="105"/>
        <end position="333"/>
    </location>
</feature>
<dbReference type="PANTHER" id="PTHR43223">
    <property type="entry name" value="ALKYL/ARYL-SULFATASE"/>
    <property type="match status" value="1"/>
</dbReference>
<keyword evidence="3" id="KW-0862">Zinc</keyword>
<sequence length="657" mass="74227">MKITQDPKDATNCTTLFNKQVAEDLNINSETEYALAIKNLVEPCEELVIMEDNKIIWSQKAYQFLEKDEWSSTVNPSLWCNGKNNHVSGLFKVTEEIYQVRGFDMANMTMVLTPQKTWVMLDTLMSTECTIAALNFADTYFTKNNLPKLIGNIRAIIMSHSHVDHFGGVNGIFTYEEQNPDIPIYAPKGFTEHAVSENIYAGNAMARRAAYQYGSFLDAGKKGSISIGIGQTQSKGTISFRLPTHEITENQSIVIDDLKLTFQLTPGAEAPAEMNTHFPKYRALWLAENCSGTLHNLYTLRGAQVRDGNAWGKYLLESISLFADETDVTFQAHNWPHWNTDDSPNMVREHITVTAAAYKFINDQTLLYINQGYTSTEIADKIQLPTDLAKYWYIRPYYGTPKHNAKAVYQKYMGWYDANPANLDPLPNVKRAEKLIDYMGGSDAVIEKSLIDFENGNYQFVADIMSTLVFADPNNQKARFLAADALEQLGYQSESGIWRNAYLSGAYELRNGTVTDPTKYVSGAEITEYMTGEMILDYLGILIDGDRCSHFSLEFNLIISDDIDLTEGSSEYHMREYILKLYQGTVLYFKDTSSSELPTVTMTRQQLLSLTAGSTPEKAKEIAESISDDPKVIDALVNFMSYITQLSEYRHFNIIEP</sequence>
<dbReference type="InterPro" id="IPR038536">
    <property type="entry name" value="Alkyl/aryl-sulf_dimr_sf"/>
</dbReference>
<name>A9VV89_BACMK</name>
<dbReference type="InterPro" id="IPR029228">
    <property type="entry name" value="Alkyl_sulf_dimr"/>
</dbReference>
<keyword evidence="6" id="KW-0614">Plasmid</keyword>
<dbReference type="PANTHER" id="PTHR43223:SF1">
    <property type="entry name" value="ALKYL_ARYL-SULFATASE BDS1"/>
    <property type="match status" value="1"/>
</dbReference>
<evidence type="ECO:0000256" key="4">
    <source>
        <dbReference type="ARBA" id="ARBA00033751"/>
    </source>
</evidence>
<dbReference type="GO" id="GO:0018741">
    <property type="term" value="F:linear primary-alkylsulfatase activity"/>
    <property type="evidence" value="ECO:0007669"/>
    <property type="project" value="InterPro"/>
</dbReference>
<dbReference type="SMART" id="SM00849">
    <property type="entry name" value="Lactamase_B"/>
    <property type="match status" value="1"/>
</dbReference>
<keyword evidence="1" id="KW-0479">Metal-binding</keyword>
<evidence type="ECO:0000259" key="5">
    <source>
        <dbReference type="SMART" id="SM00849"/>
    </source>
</evidence>
<dbReference type="Proteomes" id="UP000002154">
    <property type="component" value="Plasmid pBWB401"/>
</dbReference>
<dbReference type="HOGENOM" id="CLU_014655_1_0_9"/>
<dbReference type="InterPro" id="IPR044097">
    <property type="entry name" value="Bds1/SdsA1_MBL-fold"/>
</dbReference>